<reference evidence="2" key="2">
    <citation type="submission" date="2023-06" db="EMBL/GenBank/DDBJ databases">
        <authorList>
            <consortium name="Lawrence Berkeley National Laboratory"/>
            <person name="Haridas S."/>
            <person name="Hensen N."/>
            <person name="Bonometti L."/>
            <person name="Westerberg I."/>
            <person name="Brannstrom I.O."/>
            <person name="Guillou S."/>
            <person name="Cros-Aarteil S."/>
            <person name="Calhoun S."/>
            <person name="Kuo A."/>
            <person name="Mondo S."/>
            <person name="Pangilinan J."/>
            <person name="Riley R."/>
            <person name="Labutti K."/>
            <person name="Andreopoulos B."/>
            <person name="Lipzen A."/>
            <person name="Chen C."/>
            <person name="Yanf M."/>
            <person name="Daum C."/>
            <person name="Ng V."/>
            <person name="Clum A."/>
            <person name="Steindorff A."/>
            <person name="Ohm R."/>
            <person name="Martin F."/>
            <person name="Silar P."/>
            <person name="Natvig D."/>
            <person name="Lalanne C."/>
            <person name="Gautier V."/>
            <person name="Ament-Velasquez S.L."/>
            <person name="Kruys A."/>
            <person name="Hutchinson M.I."/>
            <person name="Powell A.J."/>
            <person name="Barry K."/>
            <person name="Miller A.N."/>
            <person name="Grigoriev I.V."/>
            <person name="Debuchy R."/>
            <person name="Gladieux P."/>
            <person name="Thoren M.H."/>
            <person name="Johannesson H."/>
        </authorList>
    </citation>
    <scope>NUCLEOTIDE SEQUENCE</scope>
    <source>
        <strain evidence="2">CBS 955.72</strain>
    </source>
</reference>
<reference evidence="2" key="1">
    <citation type="journal article" date="2023" name="Mol. Phylogenet. Evol.">
        <title>Genome-scale phylogeny and comparative genomics of the fungal order Sordariales.</title>
        <authorList>
            <person name="Hensen N."/>
            <person name="Bonometti L."/>
            <person name="Westerberg I."/>
            <person name="Brannstrom I.O."/>
            <person name="Guillou S."/>
            <person name="Cros-Aarteil S."/>
            <person name="Calhoun S."/>
            <person name="Haridas S."/>
            <person name="Kuo A."/>
            <person name="Mondo S."/>
            <person name="Pangilinan J."/>
            <person name="Riley R."/>
            <person name="LaButti K."/>
            <person name="Andreopoulos B."/>
            <person name="Lipzen A."/>
            <person name="Chen C."/>
            <person name="Yan M."/>
            <person name="Daum C."/>
            <person name="Ng V."/>
            <person name="Clum A."/>
            <person name="Steindorff A."/>
            <person name="Ohm R.A."/>
            <person name="Martin F."/>
            <person name="Silar P."/>
            <person name="Natvig D.O."/>
            <person name="Lalanne C."/>
            <person name="Gautier V."/>
            <person name="Ament-Velasquez S.L."/>
            <person name="Kruys A."/>
            <person name="Hutchinson M.I."/>
            <person name="Powell A.J."/>
            <person name="Barry K."/>
            <person name="Miller A.N."/>
            <person name="Grigoriev I.V."/>
            <person name="Debuchy R."/>
            <person name="Gladieux P."/>
            <person name="Hiltunen Thoren M."/>
            <person name="Johannesson H."/>
        </authorList>
    </citation>
    <scope>NUCLEOTIDE SEQUENCE</scope>
    <source>
        <strain evidence="2">CBS 955.72</strain>
    </source>
</reference>
<dbReference type="Proteomes" id="UP001275084">
    <property type="component" value="Unassembled WGS sequence"/>
</dbReference>
<dbReference type="AlphaFoldDB" id="A0AAJ0MK85"/>
<feature type="compositionally biased region" description="Polar residues" evidence="1">
    <location>
        <begin position="280"/>
        <end position="289"/>
    </location>
</feature>
<gene>
    <name evidence="2" type="ORF">B0T25DRAFT_43651</name>
</gene>
<sequence length="544" mass="57905">MAMILPKGILENTSEIYAEVASYPVVPPEKIWQYWNVYTTTFRRLVDPTAYRLENFWWHVWGSDRRNLSGPALARLFEEFSMGPTFVPLRSPANRYEGPTTPRFIQQGLDILNSESVQMSQGQSSSSSKGGVKSPTPSSSRPPPPHPILKKSRGPSASGPRPTARFVSPPGSDDEDIRDGEVSSGSTAMTASEMPPPPLPSPAKREEIPDAATTPAFVTPVAKAAPVPAPTVPTAALPRVEMRPPPIPSPARSGKSANPTRRIVASTAASKRRPVIPRRASSQSSTGSETGVREAVTTMAAAARQRTMLNAMEHSGRGSSHDSAASSSSQTSQSSGLTMKAVGKRSAKSSSGRRSAPRTGPSQADGQQERPVAVQPGPSAVPQRRSTWDVKDSVTPQEVAQSRNDSTPCPAPVAGFVVDQGATPVPPRIARSISNIESPQRLREGGASRLPSQALLATSVVATSTATAQGQFGSDRITPTSTLPEARDIPDDLMLSSRPSSATLLDMQFTPTQPNPTPPIPFGRSKSQLTLLLEREKTRKGEGI</sequence>
<comment type="caution">
    <text evidence="2">The sequence shown here is derived from an EMBL/GenBank/DDBJ whole genome shotgun (WGS) entry which is preliminary data.</text>
</comment>
<proteinExistence type="predicted"/>
<accession>A0AAJ0MK85</accession>
<protein>
    <recommendedName>
        <fullName evidence="4">Nitrogen regulatory protein areA GATA-like domain-containing protein</fullName>
    </recommendedName>
</protein>
<feature type="region of interest" description="Disordered" evidence="1">
    <location>
        <begin position="116"/>
        <end position="424"/>
    </location>
</feature>
<name>A0AAJ0MK85_9PEZI</name>
<evidence type="ECO:0000313" key="2">
    <source>
        <dbReference type="EMBL" id="KAK3363482.1"/>
    </source>
</evidence>
<feature type="compositionally biased region" description="Low complexity" evidence="1">
    <location>
        <begin position="116"/>
        <end position="139"/>
    </location>
</feature>
<evidence type="ECO:0000313" key="3">
    <source>
        <dbReference type="Proteomes" id="UP001275084"/>
    </source>
</evidence>
<evidence type="ECO:0000256" key="1">
    <source>
        <dbReference type="SAM" id="MobiDB-lite"/>
    </source>
</evidence>
<organism evidence="2 3">
    <name type="scientific">Lasiosphaeria hispida</name>
    <dbReference type="NCBI Taxonomy" id="260671"/>
    <lineage>
        <taxon>Eukaryota</taxon>
        <taxon>Fungi</taxon>
        <taxon>Dikarya</taxon>
        <taxon>Ascomycota</taxon>
        <taxon>Pezizomycotina</taxon>
        <taxon>Sordariomycetes</taxon>
        <taxon>Sordariomycetidae</taxon>
        <taxon>Sordariales</taxon>
        <taxon>Lasiosphaeriaceae</taxon>
        <taxon>Lasiosphaeria</taxon>
    </lineage>
</organism>
<dbReference type="EMBL" id="JAUIQD010000001">
    <property type="protein sequence ID" value="KAK3363482.1"/>
    <property type="molecule type" value="Genomic_DNA"/>
</dbReference>
<feature type="compositionally biased region" description="Low complexity" evidence="1">
    <location>
        <begin position="293"/>
        <end position="307"/>
    </location>
</feature>
<feature type="compositionally biased region" description="Polar residues" evidence="1">
    <location>
        <begin position="394"/>
        <end position="407"/>
    </location>
</feature>
<feature type="region of interest" description="Disordered" evidence="1">
    <location>
        <begin position="471"/>
        <end position="529"/>
    </location>
</feature>
<feature type="compositionally biased region" description="Polar residues" evidence="1">
    <location>
        <begin position="471"/>
        <end position="483"/>
    </location>
</feature>
<feature type="compositionally biased region" description="Low complexity" evidence="1">
    <location>
        <begin position="210"/>
        <end position="239"/>
    </location>
</feature>
<feature type="compositionally biased region" description="Low complexity" evidence="1">
    <location>
        <begin position="321"/>
        <end position="335"/>
    </location>
</feature>
<evidence type="ECO:0008006" key="4">
    <source>
        <dbReference type="Google" id="ProtNLM"/>
    </source>
</evidence>
<keyword evidence="3" id="KW-1185">Reference proteome</keyword>